<sequence>MIEGLRSTFARALLSAFACTTAHAADTPPPANMSVEIAYPSPQAALEALRAKPGVTVREENGWFVLKEPGGVSFWSITQSTHPAHPTAVRRTLVQDAEGIRMVMRVQCGAPKETCDRVAHQFQQGDARLVEQLRRAAKGPQG</sequence>
<proteinExistence type="predicted"/>
<dbReference type="KEGG" id="rgu:A4W93_24970"/>
<accession>A0A1W6LF60</accession>
<protein>
    <submittedName>
        <fullName evidence="1">Uncharacterized protein</fullName>
    </submittedName>
</protein>
<dbReference type="AlphaFoldDB" id="A0A1W6LF60"/>
<keyword evidence="2" id="KW-1185">Reference proteome</keyword>
<evidence type="ECO:0000313" key="2">
    <source>
        <dbReference type="Proteomes" id="UP000193427"/>
    </source>
</evidence>
<dbReference type="OrthoDB" id="6080579at2"/>
<dbReference type="Proteomes" id="UP000193427">
    <property type="component" value="Chromosome"/>
</dbReference>
<evidence type="ECO:0000313" key="1">
    <source>
        <dbReference type="EMBL" id="ARN22901.1"/>
    </source>
</evidence>
<reference evidence="1 2" key="1">
    <citation type="submission" date="2016-04" db="EMBL/GenBank/DDBJ databases">
        <title>Complete genome sequence of natural rubber-degrading, novel Gram-negative bacterium, Rhizobacter gummiphilus strain NS21.</title>
        <authorList>
            <person name="Tabata M."/>
            <person name="Kasai D."/>
            <person name="Fukuda M."/>
        </authorList>
    </citation>
    <scope>NUCLEOTIDE SEQUENCE [LARGE SCALE GENOMIC DNA]</scope>
    <source>
        <strain evidence="1 2">NS21</strain>
    </source>
</reference>
<dbReference type="RefSeq" id="WP_085753210.1">
    <property type="nucleotide sequence ID" value="NZ_BSPR01000015.1"/>
</dbReference>
<gene>
    <name evidence="1" type="ORF">A4W93_24970</name>
</gene>
<organism evidence="1 2">
    <name type="scientific">Piscinibacter gummiphilus</name>
    <dbReference type="NCBI Taxonomy" id="946333"/>
    <lineage>
        <taxon>Bacteria</taxon>
        <taxon>Pseudomonadati</taxon>
        <taxon>Pseudomonadota</taxon>
        <taxon>Betaproteobacteria</taxon>
        <taxon>Burkholderiales</taxon>
        <taxon>Sphaerotilaceae</taxon>
        <taxon>Piscinibacter</taxon>
    </lineage>
</organism>
<name>A0A1W6LF60_9BURK</name>
<dbReference type="EMBL" id="CP015118">
    <property type="protein sequence ID" value="ARN22901.1"/>
    <property type="molecule type" value="Genomic_DNA"/>
</dbReference>